<dbReference type="EMBL" id="BKCJ011088392">
    <property type="protein sequence ID" value="GFC83235.1"/>
    <property type="molecule type" value="Genomic_DNA"/>
</dbReference>
<comment type="caution">
    <text evidence="2">The sequence shown here is derived from an EMBL/GenBank/DDBJ whole genome shotgun (WGS) entry which is preliminary data.</text>
</comment>
<feature type="region of interest" description="Disordered" evidence="1">
    <location>
        <begin position="1"/>
        <end position="148"/>
    </location>
</feature>
<accession>A0A699RBJ8</accession>
<feature type="compositionally biased region" description="Acidic residues" evidence="1">
    <location>
        <begin position="51"/>
        <end position="65"/>
    </location>
</feature>
<feature type="non-terminal residue" evidence="2">
    <location>
        <position position="1"/>
    </location>
</feature>
<name>A0A699RBJ8_TANCI</name>
<feature type="compositionally biased region" description="Acidic residues" evidence="1">
    <location>
        <begin position="115"/>
        <end position="130"/>
    </location>
</feature>
<feature type="non-terminal residue" evidence="2">
    <location>
        <position position="198"/>
    </location>
</feature>
<proteinExistence type="predicted"/>
<protein>
    <submittedName>
        <fullName evidence="2">Uncharacterized protein</fullName>
    </submittedName>
</protein>
<evidence type="ECO:0000256" key="1">
    <source>
        <dbReference type="SAM" id="MobiDB-lite"/>
    </source>
</evidence>
<dbReference type="AlphaFoldDB" id="A0A699RBJ8"/>
<organism evidence="2">
    <name type="scientific">Tanacetum cinerariifolium</name>
    <name type="common">Dalmatian daisy</name>
    <name type="synonym">Chrysanthemum cinerariifolium</name>
    <dbReference type="NCBI Taxonomy" id="118510"/>
    <lineage>
        <taxon>Eukaryota</taxon>
        <taxon>Viridiplantae</taxon>
        <taxon>Streptophyta</taxon>
        <taxon>Embryophyta</taxon>
        <taxon>Tracheophyta</taxon>
        <taxon>Spermatophyta</taxon>
        <taxon>Magnoliopsida</taxon>
        <taxon>eudicotyledons</taxon>
        <taxon>Gunneridae</taxon>
        <taxon>Pentapetalae</taxon>
        <taxon>asterids</taxon>
        <taxon>campanulids</taxon>
        <taxon>Asterales</taxon>
        <taxon>Asteraceae</taxon>
        <taxon>Asteroideae</taxon>
        <taxon>Anthemideae</taxon>
        <taxon>Anthemidinae</taxon>
        <taxon>Tanacetum</taxon>
    </lineage>
</organism>
<sequence length="198" mass="21834">SQQRGSGTDEGTGSKPGVPDVPTDDSEEELSWNSSDNKDVGGHEEGNKSDESDDERDEGSDDDSDETVKAGAGKDDDNNDDEDDDDNDEEEELAKSDEEDTETGKGGDEVRESEGESDEEETRQEEEESFDPILRTPKETPIPPPTIPSIILDNLPTFNSSFHFEERLRSLETSFSKYRQTNPFADAVSAIPGIVHQY</sequence>
<feature type="compositionally biased region" description="Polar residues" evidence="1">
    <location>
        <begin position="1"/>
        <end position="11"/>
    </location>
</feature>
<feature type="compositionally biased region" description="Basic and acidic residues" evidence="1">
    <location>
        <begin position="102"/>
        <end position="114"/>
    </location>
</feature>
<reference evidence="2" key="1">
    <citation type="journal article" date="2019" name="Sci. Rep.">
        <title>Draft genome of Tanacetum cinerariifolium, the natural source of mosquito coil.</title>
        <authorList>
            <person name="Yamashiro T."/>
            <person name="Shiraishi A."/>
            <person name="Satake H."/>
            <person name="Nakayama K."/>
        </authorList>
    </citation>
    <scope>NUCLEOTIDE SEQUENCE</scope>
</reference>
<evidence type="ECO:0000313" key="2">
    <source>
        <dbReference type="EMBL" id="GFC83235.1"/>
    </source>
</evidence>
<feature type="compositionally biased region" description="Basic and acidic residues" evidence="1">
    <location>
        <begin position="66"/>
        <end position="76"/>
    </location>
</feature>
<feature type="compositionally biased region" description="Acidic residues" evidence="1">
    <location>
        <begin position="77"/>
        <end position="101"/>
    </location>
</feature>
<feature type="compositionally biased region" description="Basic and acidic residues" evidence="1">
    <location>
        <begin position="36"/>
        <end position="50"/>
    </location>
</feature>
<gene>
    <name evidence="2" type="ORF">Tci_855205</name>
</gene>